<feature type="transmembrane region" description="Helical" evidence="1">
    <location>
        <begin position="79"/>
        <end position="100"/>
    </location>
</feature>
<accession>A0A1X7J5W6</accession>
<keyword evidence="1" id="KW-0812">Transmembrane</keyword>
<evidence type="ECO:0000313" key="4">
    <source>
        <dbReference type="Proteomes" id="UP000193804"/>
    </source>
</evidence>
<reference evidence="4" key="1">
    <citation type="submission" date="2017-04" db="EMBL/GenBank/DDBJ databases">
        <authorList>
            <person name="Varghese N."/>
            <person name="Submissions S."/>
        </authorList>
    </citation>
    <scope>NUCLEOTIDE SEQUENCE [LARGE SCALE GENOMIC DNA]</scope>
    <source>
        <strain evidence="4">DSM 4125</strain>
    </source>
</reference>
<evidence type="ECO:0000256" key="1">
    <source>
        <dbReference type="SAM" id="Phobius"/>
    </source>
</evidence>
<dbReference type="Proteomes" id="UP000193804">
    <property type="component" value="Unassembled WGS sequence"/>
</dbReference>
<feature type="transmembrane region" description="Helical" evidence="1">
    <location>
        <begin position="46"/>
        <end position="67"/>
    </location>
</feature>
<dbReference type="EMBL" id="FXAW01000002">
    <property type="protein sequence ID" value="SMG22969.1"/>
    <property type="molecule type" value="Genomic_DNA"/>
</dbReference>
<keyword evidence="4" id="KW-1185">Reference proteome</keyword>
<dbReference type="AlphaFoldDB" id="A0A1X7J5W6"/>
<feature type="domain" description="Potassium channel" evidence="2">
    <location>
        <begin position="125"/>
        <end position="177"/>
    </location>
</feature>
<protein>
    <submittedName>
        <fullName evidence="3">Ion channel</fullName>
    </submittedName>
</protein>
<dbReference type="Pfam" id="PF07885">
    <property type="entry name" value="Ion_trans_2"/>
    <property type="match status" value="1"/>
</dbReference>
<dbReference type="STRING" id="1028.SAMN05661096_01327"/>
<proteinExistence type="predicted"/>
<organism evidence="3 4">
    <name type="scientific">Marivirga sericea</name>
    <dbReference type="NCBI Taxonomy" id="1028"/>
    <lineage>
        <taxon>Bacteria</taxon>
        <taxon>Pseudomonadati</taxon>
        <taxon>Bacteroidota</taxon>
        <taxon>Cytophagia</taxon>
        <taxon>Cytophagales</taxon>
        <taxon>Marivirgaceae</taxon>
        <taxon>Marivirga</taxon>
    </lineage>
</organism>
<sequence>MMTYKITRSNFLKQLIKQMRSALVLVATVALVYVYLMQFVDHALSWVPYLVIFLAFIKTGYFTFFTFRQVNKSIKHCHSFGQLLWIFGLLVMLIIFSYAADFTCLVAANRSSFLGFKLFESFNYFEYLFETFYFSVVTFAAIGYGDVVPITTPAKILVMMEIGQSFVLIVFGLSNINNIHTTIRNQ</sequence>
<dbReference type="OrthoDB" id="9799090at2"/>
<feature type="transmembrane region" description="Helical" evidence="1">
    <location>
        <begin position="21"/>
        <end position="40"/>
    </location>
</feature>
<gene>
    <name evidence="3" type="ORF">SAMN05661096_01327</name>
</gene>
<evidence type="ECO:0000259" key="2">
    <source>
        <dbReference type="Pfam" id="PF07885"/>
    </source>
</evidence>
<keyword evidence="1" id="KW-1133">Transmembrane helix</keyword>
<feature type="transmembrane region" description="Helical" evidence="1">
    <location>
        <begin position="156"/>
        <end position="176"/>
    </location>
</feature>
<keyword evidence="1" id="KW-0472">Membrane</keyword>
<dbReference type="SUPFAM" id="SSF81324">
    <property type="entry name" value="Voltage-gated potassium channels"/>
    <property type="match status" value="1"/>
</dbReference>
<name>A0A1X7J5W6_9BACT</name>
<evidence type="ECO:0000313" key="3">
    <source>
        <dbReference type="EMBL" id="SMG22969.1"/>
    </source>
</evidence>
<dbReference type="Gene3D" id="1.10.287.70">
    <property type="match status" value="1"/>
</dbReference>
<dbReference type="InterPro" id="IPR013099">
    <property type="entry name" value="K_chnl_dom"/>
</dbReference>
<feature type="transmembrane region" description="Helical" evidence="1">
    <location>
        <begin position="124"/>
        <end position="144"/>
    </location>
</feature>